<dbReference type="EMBL" id="JXJN01025894">
    <property type="status" value="NOT_ANNOTATED_CDS"/>
    <property type="molecule type" value="Genomic_DNA"/>
</dbReference>
<accession>A0A1B0C595</accession>
<organism evidence="1 2">
    <name type="scientific">Glossina palpalis gambiensis</name>
    <dbReference type="NCBI Taxonomy" id="67801"/>
    <lineage>
        <taxon>Eukaryota</taxon>
        <taxon>Metazoa</taxon>
        <taxon>Ecdysozoa</taxon>
        <taxon>Arthropoda</taxon>
        <taxon>Hexapoda</taxon>
        <taxon>Insecta</taxon>
        <taxon>Pterygota</taxon>
        <taxon>Neoptera</taxon>
        <taxon>Endopterygota</taxon>
        <taxon>Diptera</taxon>
        <taxon>Brachycera</taxon>
        <taxon>Muscomorpha</taxon>
        <taxon>Hippoboscoidea</taxon>
        <taxon>Glossinidae</taxon>
        <taxon>Glossina</taxon>
    </lineage>
</organism>
<dbReference type="SUPFAM" id="SSF48256">
    <property type="entry name" value="Citrate synthase"/>
    <property type="match status" value="1"/>
</dbReference>
<keyword evidence="2" id="KW-1185">Reference proteome</keyword>
<evidence type="ECO:0000313" key="2">
    <source>
        <dbReference type="Proteomes" id="UP000092460"/>
    </source>
</evidence>
<dbReference type="EnsemblMetazoa" id="GPPI049510-RA">
    <property type="protein sequence ID" value="GPPI049510-PA"/>
    <property type="gene ID" value="GPPI049510"/>
</dbReference>
<proteinExistence type="predicted"/>
<dbReference type="Gene3D" id="1.10.580.10">
    <property type="entry name" value="Citrate Synthase, domain 1"/>
    <property type="match status" value="1"/>
</dbReference>
<evidence type="ECO:0000313" key="1">
    <source>
        <dbReference type="EnsemblMetazoa" id="GPPI049510-PA"/>
    </source>
</evidence>
<sequence>MYCKNMIAQEIILARGNGEYCTTSYANLTKPSLKKVINDELCTSTFSCQLSREILVVKHRLTNLGDDKRLEQSQSVMIGENVASQTIKKTVFVFVVGPEYQKLLPSVDDGEEPLFWCPVLLRCHPKLNLHEDGKVSAYIVHRGSCLSNSYLSFAAAMNALAGPLYGLANRQNEKNKQMYLRASNSNGSYVTTFTKRQALKHLVTV</sequence>
<dbReference type="InterPro" id="IPR036969">
    <property type="entry name" value="Citrate_synthase_sf"/>
</dbReference>
<dbReference type="AlphaFoldDB" id="A0A1B0C595"/>
<reference evidence="1" key="2">
    <citation type="submission" date="2020-05" db="UniProtKB">
        <authorList>
            <consortium name="EnsemblMetazoa"/>
        </authorList>
    </citation>
    <scope>IDENTIFICATION</scope>
    <source>
        <strain evidence="1">IAEA</strain>
    </source>
</reference>
<reference evidence="2" key="1">
    <citation type="submission" date="2015-01" db="EMBL/GenBank/DDBJ databases">
        <authorList>
            <person name="Aksoy S."/>
            <person name="Warren W."/>
            <person name="Wilson R.K."/>
        </authorList>
    </citation>
    <scope>NUCLEOTIDE SEQUENCE [LARGE SCALE GENOMIC DNA]</scope>
    <source>
        <strain evidence="2">IAEA</strain>
    </source>
</reference>
<dbReference type="InterPro" id="IPR016142">
    <property type="entry name" value="Citrate_synth-like_lrg_a-sub"/>
</dbReference>
<protein>
    <submittedName>
        <fullName evidence="1">Uncharacterized protein</fullName>
    </submittedName>
</protein>
<dbReference type="GO" id="GO:0046912">
    <property type="term" value="F:acyltransferase activity, acyl groups converted into alkyl on transfer"/>
    <property type="evidence" value="ECO:0007669"/>
    <property type="project" value="InterPro"/>
</dbReference>
<name>A0A1B0C595_9MUSC</name>
<dbReference type="Proteomes" id="UP000092460">
    <property type="component" value="Unassembled WGS sequence"/>
</dbReference>
<dbReference type="STRING" id="67801.A0A1B0C595"/>
<dbReference type="VEuPathDB" id="VectorBase:GPPI049510"/>